<evidence type="ECO:0000256" key="4">
    <source>
        <dbReference type="ARBA" id="ARBA00023125"/>
    </source>
</evidence>
<dbReference type="SMART" id="SM00382">
    <property type="entry name" value="AAA"/>
    <property type="match status" value="1"/>
</dbReference>
<dbReference type="HOGENOM" id="CLU_000445_0_6_0"/>
<dbReference type="PANTHER" id="PTHR32071">
    <property type="entry name" value="TRANSCRIPTIONAL REGULATORY PROTEIN"/>
    <property type="match status" value="1"/>
</dbReference>
<dbReference type="SUPFAM" id="SSF52172">
    <property type="entry name" value="CheY-like"/>
    <property type="match status" value="1"/>
</dbReference>
<reference evidence="10 11" key="1">
    <citation type="journal article" date="2003" name="Proc. Natl. Acad. Sci. U.S.A.">
        <title>Complete genome sequence of the marine planctomycete Pirellula sp. strain 1.</title>
        <authorList>
            <person name="Gloeckner F.O."/>
            <person name="Kube M."/>
            <person name="Bauer M."/>
            <person name="Teeling H."/>
            <person name="Lombardot T."/>
            <person name="Ludwig W."/>
            <person name="Gade D."/>
            <person name="Beck A."/>
            <person name="Borzym K."/>
            <person name="Heitmann K."/>
            <person name="Rabus R."/>
            <person name="Schlesner H."/>
            <person name="Amann R."/>
            <person name="Reinhardt R."/>
        </authorList>
    </citation>
    <scope>NUCLEOTIDE SEQUENCE [LARGE SCALE GENOMIC DNA]</scope>
    <source>
        <strain evidence="11">DSM 10527 / NCIMB 13988 / SH1</strain>
    </source>
</reference>
<dbReference type="EnsemblBacteria" id="CAD72804">
    <property type="protein sequence ID" value="CAD72804"/>
    <property type="gene ID" value="RB2731"/>
</dbReference>
<dbReference type="PROSITE" id="PS50110">
    <property type="entry name" value="RESPONSE_REGULATORY"/>
    <property type="match status" value="1"/>
</dbReference>
<keyword evidence="1" id="KW-0547">Nucleotide-binding</keyword>
<gene>
    <name evidence="10" type="ordered locus">RB2731</name>
</gene>
<name>Q7UVC1_RHOBA</name>
<evidence type="ECO:0000256" key="1">
    <source>
        <dbReference type="ARBA" id="ARBA00022741"/>
    </source>
</evidence>
<dbReference type="InterPro" id="IPR002197">
    <property type="entry name" value="HTH_Fis"/>
</dbReference>
<dbReference type="InterPro" id="IPR009057">
    <property type="entry name" value="Homeodomain-like_sf"/>
</dbReference>
<dbReference type="InterPro" id="IPR001789">
    <property type="entry name" value="Sig_transdc_resp-reg_receiver"/>
</dbReference>
<evidence type="ECO:0000313" key="11">
    <source>
        <dbReference type="Proteomes" id="UP000001025"/>
    </source>
</evidence>
<dbReference type="Pfam" id="PF02954">
    <property type="entry name" value="HTH_8"/>
    <property type="match status" value="1"/>
</dbReference>
<dbReference type="GO" id="GO:0032993">
    <property type="term" value="C:protein-DNA complex"/>
    <property type="evidence" value="ECO:0000318"/>
    <property type="project" value="GO_Central"/>
</dbReference>
<accession>Q7UVC1</accession>
<protein>
    <submittedName>
        <fullName evidence="10">Acetoacetate metabolism regulatory protein atoC</fullName>
    </submittedName>
</protein>
<dbReference type="eggNOG" id="COG2204">
    <property type="taxonomic scope" value="Bacteria"/>
</dbReference>
<dbReference type="InterPro" id="IPR011006">
    <property type="entry name" value="CheY-like_superfamily"/>
</dbReference>
<feature type="domain" description="Sigma-54 factor interaction" evidence="8">
    <location>
        <begin position="190"/>
        <end position="418"/>
    </location>
</feature>
<evidence type="ECO:0000256" key="7">
    <source>
        <dbReference type="SAM" id="MobiDB-lite"/>
    </source>
</evidence>
<keyword evidence="4" id="KW-0238">DNA-binding</keyword>
<proteinExistence type="predicted"/>
<organism evidence="10 11">
    <name type="scientific">Rhodopirellula baltica (strain DSM 10527 / NCIMB 13988 / SH1)</name>
    <dbReference type="NCBI Taxonomy" id="243090"/>
    <lineage>
        <taxon>Bacteria</taxon>
        <taxon>Pseudomonadati</taxon>
        <taxon>Planctomycetota</taxon>
        <taxon>Planctomycetia</taxon>
        <taxon>Pirellulales</taxon>
        <taxon>Pirellulaceae</taxon>
        <taxon>Rhodopirellula</taxon>
    </lineage>
</organism>
<keyword evidence="6" id="KW-0597">Phosphoprotein</keyword>
<feature type="modified residue" description="4-aspartylphosphate" evidence="6">
    <location>
        <position position="100"/>
    </location>
</feature>
<dbReference type="InterPro" id="IPR003593">
    <property type="entry name" value="AAA+_ATPase"/>
</dbReference>
<dbReference type="InterPro" id="IPR025944">
    <property type="entry name" value="Sigma_54_int_dom_CS"/>
</dbReference>
<dbReference type="SUPFAM" id="SSF52540">
    <property type="entry name" value="P-loop containing nucleoside triphosphate hydrolases"/>
    <property type="match status" value="1"/>
</dbReference>
<evidence type="ECO:0000256" key="2">
    <source>
        <dbReference type="ARBA" id="ARBA00022840"/>
    </source>
</evidence>
<feature type="domain" description="Response regulatory" evidence="9">
    <location>
        <begin position="51"/>
        <end position="165"/>
    </location>
</feature>
<dbReference type="SUPFAM" id="SSF46689">
    <property type="entry name" value="Homeodomain-like"/>
    <property type="match status" value="1"/>
</dbReference>
<dbReference type="PANTHER" id="PTHR32071:SF100">
    <property type="entry name" value="RESPONSE REGULATOR PROTEIN PILR"/>
    <property type="match status" value="1"/>
</dbReference>
<dbReference type="GO" id="GO:0000160">
    <property type="term" value="P:phosphorelay signal transduction system"/>
    <property type="evidence" value="ECO:0007669"/>
    <property type="project" value="InterPro"/>
</dbReference>
<evidence type="ECO:0000256" key="3">
    <source>
        <dbReference type="ARBA" id="ARBA00023015"/>
    </source>
</evidence>
<dbReference type="Gene3D" id="1.10.10.60">
    <property type="entry name" value="Homeodomain-like"/>
    <property type="match status" value="1"/>
</dbReference>
<keyword evidence="11" id="KW-1185">Reference proteome</keyword>
<dbReference type="Gene3D" id="3.40.50.2300">
    <property type="match status" value="1"/>
</dbReference>
<dbReference type="PROSITE" id="PS00676">
    <property type="entry name" value="SIGMA54_INTERACT_2"/>
    <property type="match status" value="1"/>
</dbReference>
<evidence type="ECO:0000259" key="9">
    <source>
        <dbReference type="PROSITE" id="PS50110"/>
    </source>
</evidence>
<dbReference type="OrthoDB" id="9807827at2"/>
<dbReference type="Gene3D" id="1.10.8.60">
    <property type="match status" value="1"/>
</dbReference>
<dbReference type="SMART" id="SM00448">
    <property type="entry name" value="REC"/>
    <property type="match status" value="1"/>
</dbReference>
<dbReference type="KEGG" id="rba:RB2731"/>
<dbReference type="Gene3D" id="3.40.50.300">
    <property type="entry name" value="P-loop containing nucleotide triphosphate hydrolases"/>
    <property type="match status" value="1"/>
</dbReference>
<dbReference type="InterPro" id="IPR002078">
    <property type="entry name" value="Sigma_54_int"/>
</dbReference>
<evidence type="ECO:0000256" key="5">
    <source>
        <dbReference type="ARBA" id="ARBA00023163"/>
    </source>
</evidence>
<keyword evidence="3" id="KW-0805">Transcription regulation</keyword>
<dbReference type="STRING" id="243090.RB2731"/>
<evidence type="ECO:0000256" key="6">
    <source>
        <dbReference type="PROSITE-ProRule" id="PRU00169"/>
    </source>
</evidence>
<dbReference type="PATRIC" id="fig|243090.15.peg.1255"/>
<feature type="region of interest" description="Disordered" evidence="7">
    <location>
        <begin position="18"/>
        <end position="46"/>
    </location>
</feature>
<dbReference type="PROSITE" id="PS00688">
    <property type="entry name" value="SIGMA54_INTERACT_3"/>
    <property type="match status" value="1"/>
</dbReference>
<dbReference type="CDD" id="cd00009">
    <property type="entry name" value="AAA"/>
    <property type="match status" value="1"/>
</dbReference>
<dbReference type="FunFam" id="3.40.50.300:FF:000006">
    <property type="entry name" value="DNA-binding transcriptional regulator NtrC"/>
    <property type="match status" value="1"/>
</dbReference>
<dbReference type="CDD" id="cd00156">
    <property type="entry name" value="REC"/>
    <property type="match status" value="1"/>
</dbReference>
<dbReference type="GO" id="GO:0000987">
    <property type="term" value="F:cis-regulatory region sequence-specific DNA binding"/>
    <property type="evidence" value="ECO:0000318"/>
    <property type="project" value="GO_Central"/>
</dbReference>
<dbReference type="GO" id="GO:0001216">
    <property type="term" value="F:DNA-binding transcription activator activity"/>
    <property type="evidence" value="ECO:0000318"/>
    <property type="project" value="GO_Central"/>
</dbReference>
<dbReference type="AlphaFoldDB" id="Q7UVC1"/>
<dbReference type="Pfam" id="PF25601">
    <property type="entry name" value="AAA_lid_14"/>
    <property type="match status" value="1"/>
</dbReference>
<dbReference type="Pfam" id="PF00072">
    <property type="entry name" value="Response_reg"/>
    <property type="match status" value="1"/>
</dbReference>
<evidence type="ECO:0000259" key="8">
    <source>
        <dbReference type="PROSITE" id="PS50045"/>
    </source>
</evidence>
<dbReference type="PROSITE" id="PS50045">
    <property type="entry name" value="SIGMA54_INTERACT_4"/>
    <property type="match status" value="1"/>
</dbReference>
<dbReference type="InterPro" id="IPR027417">
    <property type="entry name" value="P-loop_NTPase"/>
</dbReference>
<sequence>MLAAKARIAAANLNCDCQSLPSPKKSPHPRMKVGSSKMPSKPKQPKADGMHILFADDEPQLQKLMGTELPRMGYRVTVCPDGPTAVDVLSKEPIDCLLVDLDMPGMSGIEVIARAREIRPEIEAVIMTGNPSQETAIEALRHGTFDYLMKPCRLAEISALMGRVSERREWNRLVAALRHRLQRAEGDSDLIGENQSMHAVRKLIAKVAPTESTVLIRGETGCGKELVARAIADESLRSEQPFVAINCGALPETLIESELFGHVKGAFTGADSGRMGLFEVASGGTLFLDEVGELPLAVQAKLLRVLETGDIRRLGDNQSIKVDVRVVCATHRDLEKMVTEGTFREDLMFRINTFELRLPALRDRIDDLPALAEHLLRRHRADGTSGQLFTEAAMAELQSHQWPGNVRELANVIEHASVLCDALPIDVEHLPQHFARRQLRADLADTAPMTMREIELRAIERAMTRHNGNKKAVAEELGMSLKTLYNKLNAASEASEAA</sequence>
<dbReference type="Proteomes" id="UP000001025">
    <property type="component" value="Chromosome"/>
</dbReference>
<dbReference type="InParanoid" id="Q7UVC1"/>
<dbReference type="EMBL" id="BX294137">
    <property type="protein sequence ID" value="CAD72804.1"/>
    <property type="molecule type" value="Genomic_DNA"/>
</dbReference>
<dbReference type="GO" id="GO:0005524">
    <property type="term" value="F:ATP binding"/>
    <property type="evidence" value="ECO:0007669"/>
    <property type="project" value="UniProtKB-KW"/>
</dbReference>
<evidence type="ECO:0000313" key="10">
    <source>
        <dbReference type="EMBL" id="CAD72804.1"/>
    </source>
</evidence>
<dbReference type="Pfam" id="PF00158">
    <property type="entry name" value="Sigma54_activat"/>
    <property type="match status" value="1"/>
</dbReference>
<dbReference type="GO" id="GO:0045893">
    <property type="term" value="P:positive regulation of DNA-templated transcription"/>
    <property type="evidence" value="ECO:0000318"/>
    <property type="project" value="GO_Central"/>
</dbReference>
<dbReference type="InterPro" id="IPR058031">
    <property type="entry name" value="AAA_lid_NorR"/>
</dbReference>
<dbReference type="InterPro" id="IPR025943">
    <property type="entry name" value="Sigma_54_int_dom_ATP-bd_2"/>
</dbReference>
<keyword evidence="5" id="KW-0804">Transcription</keyword>
<keyword evidence="2" id="KW-0067">ATP-binding</keyword>